<dbReference type="PANTHER" id="PTHR10794:SF84">
    <property type="entry name" value="ESTERASE_LIPASE_THIOESTERASE FAMILY PROTEIN"/>
    <property type="match status" value="1"/>
</dbReference>
<evidence type="ECO:0000256" key="2">
    <source>
        <dbReference type="PIRSR" id="PIRSR005211-1"/>
    </source>
</evidence>
<name>A0A250X7W9_9CHLO</name>
<dbReference type="InterPro" id="IPR029058">
    <property type="entry name" value="AB_hydrolase_fold"/>
</dbReference>
<feature type="transmembrane region" description="Helical" evidence="3">
    <location>
        <begin position="20"/>
        <end position="40"/>
    </location>
</feature>
<dbReference type="STRING" id="1157962.A0A250X7W9"/>
<dbReference type="GO" id="GO:0034338">
    <property type="term" value="F:short-chain carboxylesterase activity"/>
    <property type="evidence" value="ECO:0007669"/>
    <property type="project" value="TreeGrafter"/>
</dbReference>
<dbReference type="OrthoDB" id="247542at2759"/>
<comment type="similarity">
    <text evidence="1">Belongs to the AB hydrolase superfamily. AB hydrolase 4 family.</text>
</comment>
<feature type="active site" description="Charge relay system" evidence="2">
    <location>
        <position position="212"/>
    </location>
</feature>
<dbReference type="Gene3D" id="3.40.50.1820">
    <property type="entry name" value="alpha/beta hydrolase"/>
    <property type="match status" value="1"/>
</dbReference>
<evidence type="ECO:0000256" key="1">
    <source>
        <dbReference type="ARBA" id="ARBA00010884"/>
    </source>
</evidence>
<sequence length="446" mass="48480">MAASASPAHHATLSLPPDWMSAAATVVLATSLGMALLAWIDARMKRALPTIQMQPTPFNNSVMPQCPSMREVYKPVPFLTNCHVETIMASFYRSKPDVTYWRECLHMGDGGTVALDWEFFKDPSTDLPEDAPVLVLLPGLTGGSSCSYVLHAVKKAKSVGIRAVVFNSRGTAESPVTSPQFYSASYTGDMRAVVEHVSKSRPKSLILAAGWSLGANILLRYLGEEGSNTRVTAAVSMCNPFDLTISNANFTKGFNKIYDQNLANGLTRIFAKHEKVWRKGAKEGSRPESVATAKTIRDFDDAITIHSYGWESVDAYYAGSSSSLSIPHLKIPVLFLQALDDPIAPKEAIPYKDLAANKNCVLVCSLTGGHLGWVCSNRQDLGQSESSWEWIGAPWSDQVMCEWLQAVIKAKANFAITSAGHCALQSNPPEQHLVGAGQHESVTNVF</sequence>
<dbReference type="EMBL" id="BEGY01000036">
    <property type="protein sequence ID" value="GAX78860.1"/>
    <property type="molecule type" value="Genomic_DNA"/>
</dbReference>
<keyword evidence="3" id="KW-1133">Transmembrane helix</keyword>
<feature type="domain" description="AB hydrolase-1" evidence="4">
    <location>
        <begin position="132"/>
        <end position="349"/>
    </location>
</feature>
<keyword evidence="3" id="KW-0472">Membrane</keyword>
<accession>A0A250X7W9</accession>
<proteinExistence type="inferred from homology"/>
<dbReference type="GO" id="GO:0047372">
    <property type="term" value="F:monoacylglycerol lipase activity"/>
    <property type="evidence" value="ECO:0007669"/>
    <property type="project" value="TreeGrafter"/>
</dbReference>
<dbReference type="InterPro" id="IPR012020">
    <property type="entry name" value="ABHD4"/>
</dbReference>
<dbReference type="Proteomes" id="UP000232323">
    <property type="component" value="Unassembled WGS sequence"/>
</dbReference>
<protein>
    <recommendedName>
        <fullName evidence="4">AB hydrolase-1 domain-containing protein</fullName>
    </recommendedName>
</protein>
<evidence type="ECO:0000256" key="3">
    <source>
        <dbReference type="SAM" id="Phobius"/>
    </source>
</evidence>
<keyword evidence="3" id="KW-0812">Transmembrane</keyword>
<dbReference type="Pfam" id="PF00561">
    <property type="entry name" value="Abhydrolase_1"/>
    <property type="match status" value="1"/>
</dbReference>
<dbReference type="AlphaFoldDB" id="A0A250X7W9"/>
<dbReference type="SUPFAM" id="SSF53474">
    <property type="entry name" value="alpha/beta-Hydrolases"/>
    <property type="match status" value="1"/>
</dbReference>
<evidence type="ECO:0000313" key="6">
    <source>
        <dbReference type="Proteomes" id="UP000232323"/>
    </source>
</evidence>
<dbReference type="PANTHER" id="PTHR10794">
    <property type="entry name" value="ABHYDROLASE DOMAIN-CONTAINING PROTEIN"/>
    <property type="match status" value="1"/>
</dbReference>
<gene>
    <name evidence="5" type="ORF">CEUSTIGMA_g6298.t1</name>
</gene>
<organism evidence="5 6">
    <name type="scientific">Chlamydomonas eustigma</name>
    <dbReference type="NCBI Taxonomy" id="1157962"/>
    <lineage>
        <taxon>Eukaryota</taxon>
        <taxon>Viridiplantae</taxon>
        <taxon>Chlorophyta</taxon>
        <taxon>core chlorophytes</taxon>
        <taxon>Chlorophyceae</taxon>
        <taxon>CS clade</taxon>
        <taxon>Chlamydomonadales</taxon>
        <taxon>Chlamydomonadaceae</taxon>
        <taxon>Chlamydomonas</taxon>
    </lineage>
</organism>
<evidence type="ECO:0000259" key="4">
    <source>
        <dbReference type="Pfam" id="PF00561"/>
    </source>
</evidence>
<dbReference type="PIRSF" id="PIRSF005211">
    <property type="entry name" value="Ab_hydro_YheT"/>
    <property type="match status" value="1"/>
</dbReference>
<feature type="active site" description="Charge relay system" evidence="2">
    <location>
        <position position="370"/>
    </location>
</feature>
<keyword evidence="6" id="KW-1185">Reference proteome</keyword>
<dbReference type="InterPro" id="IPR000073">
    <property type="entry name" value="AB_hydrolase_1"/>
</dbReference>
<dbReference type="InterPro" id="IPR050960">
    <property type="entry name" value="AB_hydrolase_4_sf"/>
</dbReference>
<reference evidence="5 6" key="1">
    <citation type="submission" date="2017-08" db="EMBL/GenBank/DDBJ databases">
        <title>Acidophilic green algal genome provides insights into adaptation to an acidic environment.</title>
        <authorList>
            <person name="Hirooka S."/>
            <person name="Hirose Y."/>
            <person name="Kanesaki Y."/>
            <person name="Higuchi S."/>
            <person name="Fujiwara T."/>
            <person name="Onuma R."/>
            <person name="Era A."/>
            <person name="Ohbayashi R."/>
            <person name="Uzuka A."/>
            <person name="Nozaki H."/>
            <person name="Yoshikawa H."/>
            <person name="Miyagishima S.Y."/>
        </authorList>
    </citation>
    <scope>NUCLEOTIDE SEQUENCE [LARGE SCALE GENOMIC DNA]</scope>
    <source>
        <strain evidence="5 6">NIES-2499</strain>
    </source>
</reference>
<feature type="active site" description="Charge relay system" evidence="2">
    <location>
        <position position="341"/>
    </location>
</feature>
<comment type="caution">
    <text evidence="5">The sequence shown here is derived from an EMBL/GenBank/DDBJ whole genome shotgun (WGS) entry which is preliminary data.</text>
</comment>
<evidence type="ECO:0000313" key="5">
    <source>
        <dbReference type="EMBL" id="GAX78860.1"/>
    </source>
</evidence>